<gene>
    <name evidence="1" type="ORF">MBCUT_04620</name>
</gene>
<name>A0A166EQU8_9EURY</name>
<dbReference type="AlphaFoldDB" id="A0A166EQU8"/>
<protein>
    <recommendedName>
        <fullName evidence="3">Transposase InsH N-terminal domain-containing protein</fullName>
    </recommendedName>
</protein>
<dbReference type="Proteomes" id="UP000077275">
    <property type="component" value="Unassembled WGS sequence"/>
</dbReference>
<dbReference type="OrthoDB" id="76313at2157"/>
<comment type="caution">
    <text evidence="1">The sequence shown here is derived from an EMBL/GenBank/DDBJ whole genome shotgun (WGS) entry which is preliminary data.</text>
</comment>
<proteinExistence type="predicted"/>
<dbReference type="RefSeq" id="WP_067258416.1">
    <property type="nucleotide sequence ID" value="NZ_LWMW01000084.1"/>
</dbReference>
<organism evidence="1 2">
    <name type="scientific">Methanobrevibacter cuticularis</name>
    <dbReference type="NCBI Taxonomy" id="47311"/>
    <lineage>
        <taxon>Archaea</taxon>
        <taxon>Methanobacteriati</taxon>
        <taxon>Methanobacteriota</taxon>
        <taxon>Methanomada group</taxon>
        <taxon>Methanobacteria</taxon>
        <taxon>Methanobacteriales</taxon>
        <taxon>Methanobacteriaceae</taxon>
        <taxon>Methanobrevibacter</taxon>
    </lineage>
</organism>
<dbReference type="EMBL" id="LWMW01000084">
    <property type="protein sequence ID" value="KZX16911.1"/>
    <property type="molecule type" value="Genomic_DNA"/>
</dbReference>
<evidence type="ECO:0000313" key="2">
    <source>
        <dbReference type="Proteomes" id="UP000077275"/>
    </source>
</evidence>
<dbReference type="STRING" id="47311.MBCUT_04620"/>
<dbReference type="PATRIC" id="fig|47311.3.peg.535"/>
<evidence type="ECO:0000313" key="1">
    <source>
        <dbReference type="EMBL" id="KZX16911.1"/>
    </source>
</evidence>
<keyword evidence="2" id="KW-1185">Reference proteome</keyword>
<evidence type="ECO:0008006" key="3">
    <source>
        <dbReference type="Google" id="ProtNLM"/>
    </source>
</evidence>
<sequence>MVLHEDKIGQTFLIPTNLLDLVPESHPCFFVKNLVDQVDFDDIHSKFVGTAGMRAYSKRMLTRLVIMASN</sequence>
<reference evidence="1 2" key="1">
    <citation type="submission" date="2016-04" db="EMBL/GenBank/DDBJ databases">
        <title>Genome sequence of Methanobrevibacter cuticularis DSM 11139.</title>
        <authorList>
            <person name="Poehlein A."/>
            <person name="Seedorf H."/>
            <person name="Daniel R."/>
        </authorList>
    </citation>
    <scope>NUCLEOTIDE SEQUENCE [LARGE SCALE GENOMIC DNA]</scope>
    <source>
        <strain evidence="1 2">DSM 11139</strain>
    </source>
</reference>
<accession>A0A166EQU8</accession>